<keyword evidence="3 5" id="KW-1133">Transmembrane helix</keyword>
<protein>
    <submittedName>
        <fullName evidence="7">Calcium/sodium antiporter</fullName>
    </submittedName>
</protein>
<comment type="subcellular location">
    <subcellularLocation>
        <location evidence="1">Membrane</location>
        <topology evidence="1">Multi-pass membrane protein</topology>
    </subcellularLocation>
</comment>
<dbReference type="EMBL" id="JAHHZF010000002">
    <property type="protein sequence ID" value="MBT9288591.1"/>
    <property type="molecule type" value="Genomic_DNA"/>
</dbReference>
<feature type="transmembrane region" description="Helical" evidence="5">
    <location>
        <begin position="104"/>
        <end position="122"/>
    </location>
</feature>
<dbReference type="GO" id="GO:0008273">
    <property type="term" value="F:calcium, potassium:sodium antiporter activity"/>
    <property type="evidence" value="ECO:0007669"/>
    <property type="project" value="TreeGrafter"/>
</dbReference>
<feature type="transmembrane region" description="Helical" evidence="5">
    <location>
        <begin position="128"/>
        <end position="146"/>
    </location>
</feature>
<accession>A0A947GBY5</accession>
<feature type="domain" description="Sodium/calcium exchanger membrane region" evidence="6">
    <location>
        <begin position="170"/>
        <end position="303"/>
    </location>
</feature>
<dbReference type="PANTHER" id="PTHR10846:SF8">
    <property type="entry name" value="INNER MEMBRANE PROTEIN YRBG"/>
    <property type="match status" value="1"/>
</dbReference>
<dbReference type="InterPro" id="IPR004481">
    <property type="entry name" value="K/Na/Ca-exchanger"/>
</dbReference>
<dbReference type="InterPro" id="IPR004837">
    <property type="entry name" value="NaCa_Exmemb"/>
</dbReference>
<keyword evidence="4 5" id="KW-0472">Membrane</keyword>
<feature type="transmembrane region" description="Helical" evidence="5">
    <location>
        <begin position="259"/>
        <end position="277"/>
    </location>
</feature>
<feature type="transmembrane region" description="Helical" evidence="5">
    <location>
        <begin position="199"/>
        <end position="220"/>
    </location>
</feature>
<evidence type="ECO:0000256" key="5">
    <source>
        <dbReference type="SAM" id="Phobius"/>
    </source>
</evidence>
<proteinExistence type="predicted"/>
<feature type="transmembrane region" description="Helical" evidence="5">
    <location>
        <begin position="38"/>
        <end position="61"/>
    </location>
</feature>
<feature type="transmembrane region" description="Helical" evidence="5">
    <location>
        <begin position="232"/>
        <end position="253"/>
    </location>
</feature>
<evidence type="ECO:0000256" key="1">
    <source>
        <dbReference type="ARBA" id="ARBA00004141"/>
    </source>
</evidence>
<feature type="transmembrane region" description="Helical" evidence="5">
    <location>
        <begin position="73"/>
        <end position="92"/>
    </location>
</feature>
<evidence type="ECO:0000256" key="2">
    <source>
        <dbReference type="ARBA" id="ARBA00022692"/>
    </source>
</evidence>
<dbReference type="AlphaFoldDB" id="A0A947GBY5"/>
<gene>
    <name evidence="7" type="ORF">KL771_03965</name>
</gene>
<evidence type="ECO:0000313" key="8">
    <source>
        <dbReference type="Proteomes" id="UP000766595"/>
    </source>
</evidence>
<sequence>MLTYGALLAGLICAGLGGELFVRGTVGLSIAARIPPGIVAATIAAFATSSPELTVAIASALDGTPEISLGDALGSNVVNVALILALAILIAPLRVDRSVLKRDFPAALTVSVLIGALLYDGTLSRLDAAFLLLAFFAWLVAVLFEVRKARSAAPQVLGETKLGRAVVESAVGLGLLILAGRLIVYGATGIAATFGLSEFVIGATIVAIGTSVPELATAIISRLRGHDEVGLGTILGSNIFNGLFVVGVAAGIAPITVSPASAAIPLGLGMVSLALVFPPRSNMLDRWRGGLLVAVYLAYVLATLQAPAH</sequence>
<comment type="caution">
    <text evidence="7">The sequence shown here is derived from an EMBL/GenBank/DDBJ whole genome shotgun (WGS) entry which is preliminary data.</text>
</comment>
<dbReference type="NCBIfam" id="TIGR00367">
    <property type="entry name" value="calcium/sodium antiporter"/>
    <property type="match status" value="1"/>
</dbReference>
<keyword evidence="8" id="KW-1185">Reference proteome</keyword>
<feature type="transmembrane region" description="Helical" evidence="5">
    <location>
        <begin position="6"/>
        <end position="26"/>
    </location>
</feature>
<feature type="transmembrane region" description="Helical" evidence="5">
    <location>
        <begin position="289"/>
        <end position="308"/>
    </location>
</feature>
<dbReference type="GO" id="GO:0006874">
    <property type="term" value="P:intracellular calcium ion homeostasis"/>
    <property type="evidence" value="ECO:0007669"/>
    <property type="project" value="TreeGrafter"/>
</dbReference>
<dbReference type="PANTHER" id="PTHR10846">
    <property type="entry name" value="SODIUM/POTASSIUM/CALCIUM EXCHANGER"/>
    <property type="match status" value="1"/>
</dbReference>
<evidence type="ECO:0000256" key="4">
    <source>
        <dbReference type="ARBA" id="ARBA00023136"/>
    </source>
</evidence>
<dbReference type="GO" id="GO:0005886">
    <property type="term" value="C:plasma membrane"/>
    <property type="evidence" value="ECO:0007669"/>
    <property type="project" value="TreeGrafter"/>
</dbReference>
<reference evidence="7 8" key="1">
    <citation type="submission" date="2021-06" db="EMBL/GenBank/DDBJ databases">
        <authorList>
            <person name="Grouzdev D.S."/>
            <person name="Koziaeva V."/>
        </authorList>
    </citation>
    <scope>NUCLEOTIDE SEQUENCE [LARGE SCALE GENOMIC DNA]</scope>
    <source>
        <strain evidence="7 8">22</strain>
    </source>
</reference>
<name>A0A947GBY5_9HYPH</name>
<dbReference type="GO" id="GO:0005262">
    <property type="term" value="F:calcium channel activity"/>
    <property type="evidence" value="ECO:0007669"/>
    <property type="project" value="TreeGrafter"/>
</dbReference>
<dbReference type="Proteomes" id="UP000766595">
    <property type="component" value="Unassembled WGS sequence"/>
</dbReference>
<feature type="domain" description="Sodium/calcium exchanger membrane region" evidence="6">
    <location>
        <begin position="4"/>
        <end position="143"/>
    </location>
</feature>
<evidence type="ECO:0000256" key="3">
    <source>
        <dbReference type="ARBA" id="ARBA00022989"/>
    </source>
</evidence>
<dbReference type="Gene3D" id="1.20.1420.30">
    <property type="entry name" value="NCX, central ion-binding region"/>
    <property type="match status" value="1"/>
</dbReference>
<dbReference type="RefSeq" id="WP_261967262.1">
    <property type="nucleotide sequence ID" value="NZ_JAHHZF010000002.1"/>
</dbReference>
<dbReference type="InterPro" id="IPR044880">
    <property type="entry name" value="NCX_ion-bd_dom_sf"/>
</dbReference>
<keyword evidence="2 5" id="KW-0812">Transmembrane</keyword>
<evidence type="ECO:0000259" key="6">
    <source>
        <dbReference type="Pfam" id="PF01699"/>
    </source>
</evidence>
<feature type="transmembrane region" description="Helical" evidence="5">
    <location>
        <begin position="166"/>
        <end position="187"/>
    </location>
</feature>
<evidence type="ECO:0000313" key="7">
    <source>
        <dbReference type="EMBL" id="MBT9288591.1"/>
    </source>
</evidence>
<dbReference type="Pfam" id="PF01699">
    <property type="entry name" value="Na_Ca_ex"/>
    <property type="match status" value="2"/>
</dbReference>
<organism evidence="7 8">
    <name type="scientific">Prosthecodimorpha staleyi</name>
    <dbReference type="NCBI Taxonomy" id="2840188"/>
    <lineage>
        <taxon>Bacteria</taxon>
        <taxon>Pseudomonadati</taxon>
        <taxon>Pseudomonadota</taxon>
        <taxon>Alphaproteobacteria</taxon>
        <taxon>Hyphomicrobiales</taxon>
        <taxon>Ancalomicrobiaceae</taxon>
        <taxon>Prosthecodimorpha</taxon>
    </lineage>
</organism>